<evidence type="ECO:0000256" key="6">
    <source>
        <dbReference type="RuleBase" id="RU363132"/>
    </source>
</evidence>
<dbReference type="EMBL" id="EF086753">
    <property type="protein sequence ID" value="ABK26009.1"/>
    <property type="molecule type" value="mRNA"/>
</dbReference>
<evidence type="ECO:0000313" key="8">
    <source>
        <dbReference type="EMBL" id="ABK26009.1"/>
    </source>
</evidence>
<evidence type="ECO:0000259" key="7">
    <source>
        <dbReference type="PROSITE" id="PS50845"/>
    </source>
</evidence>
<organism evidence="8">
    <name type="scientific">Picea sitchensis</name>
    <name type="common">Sitka spruce</name>
    <name type="synonym">Pinus sitchensis</name>
    <dbReference type="NCBI Taxonomy" id="3332"/>
    <lineage>
        <taxon>Eukaryota</taxon>
        <taxon>Viridiplantae</taxon>
        <taxon>Streptophyta</taxon>
        <taxon>Embryophyta</taxon>
        <taxon>Tracheophyta</taxon>
        <taxon>Spermatophyta</taxon>
        <taxon>Pinopsida</taxon>
        <taxon>Pinidae</taxon>
        <taxon>Conifers I</taxon>
        <taxon>Pinales</taxon>
        <taxon>Pinaceae</taxon>
        <taxon>Picea</taxon>
    </lineage>
</organism>
<feature type="domain" description="Reticulon" evidence="7">
    <location>
        <begin position="38"/>
        <end position="224"/>
    </location>
</feature>
<proteinExistence type="evidence at transcript level"/>
<evidence type="ECO:0000256" key="3">
    <source>
        <dbReference type="ARBA" id="ARBA00022824"/>
    </source>
</evidence>
<name>A9NZE8_PICSI</name>
<dbReference type="AlphaFoldDB" id="A9NZE8"/>
<dbReference type="OMA" id="LLECMEY"/>
<protein>
    <recommendedName>
        <fullName evidence="6">Reticulon-like protein</fullName>
    </recommendedName>
</protein>
<keyword evidence="2 6" id="KW-0812">Transmembrane</keyword>
<dbReference type="PANTHER" id="PTHR10994:SF193">
    <property type="entry name" value="RETICULON-LIKE PROTEIN"/>
    <property type="match status" value="1"/>
</dbReference>
<dbReference type="GO" id="GO:0005789">
    <property type="term" value="C:endoplasmic reticulum membrane"/>
    <property type="evidence" value="ECO:0007669"/>
    <property type="project" value="UniProtKB-SubCell"/>
</dbReference>
<dbReference type="PANTHER" id="PTHR10994">
    <property type="entry name" value="RETICULON"/>
    <property type="match status" value="1"/>
</dbReference>
<feature type="transmembrane region" description="Helical" evidence="6">
    <location>
        <begin position="69"/>
        <end position="89"/>
    </location>
</feature>
<comment type="subcellular location">
    <subcellularLocation>
        <location evidence="1 6">Endoplasmic reticulum membrane</location>
        <topology evidence="1 6">Multi-pass membrane protein</topology>
    </subcellularLocation>
</comment>
<feature type="transmembrane region" description="Helical" evidence="6">
    <location>
        <begin position="142"/>
        <end position="159"/>
    </location>
</feature>
<sequence>MSTYSSDEDERRPSGISAKFRGLGRGDILHKLPGGSKLADVLLWKDKKKSAISLSTATLMWVLLECMEYHVLTLMCHLLMFTMIGVFFWTNGAAFIKRTPPRIPEIRFSEQAFLNAATAVRVEANRLSTTLYDAATGRDLKTFLMVLGCLWVVSVISNWCNFATLIYMVFVGGHTVPILYTKYQDRMDLIAHRAGLEMQKHYSAFDDRVLSKIPRRPVKPKRKK</sequence>
<keyword evidence="3 6" id="KW-0256">Endoplasmic reticulum</keyword>
<evidence type="ECO:0000256" key="1">
    <source>
        <dbReference type="ARBA" id="ARBA00004477"/>
    </source>
</evidence>
<dbReference type="PROSITE" id="PS50845">
    <property type="entry name" value="RETICULON"/>
    <property type="match status" value="1"/>
</dbReference>
<dbReference type="InterPro" id="IPR045064">
    <property type="entry name" value="Reticulon-like"/>
</dbReference>
<reference evidence="8" key="1">
    <citation type="journal article" date="2008" name="BMC Genomics">
        <title>A conifer genomics resource of 200,000 spruce (Picea spp.) ESTs and 6,464 high-quality, sequence-finished full-length cDNAs for Sitka spruce (Picea sitchensis).</title>
        <authorList>
            <person name="Ralph S.G."/>
            <person name="Chun H.J."/>
            <person name="Kolosova N."/>
            <person name="Cooper D."/>
            <person name="Oddy C."/>
            <person name="Ritland C.E."/>
            <person name="Kirkpatrick R."/>
            <person name="Moore R."/>
            <person name="Barber S."/>
            <person name="Holt R.A."/>
            <person name="Jones S.J."/>
            <person name="Marra M.A."/>
            <person name="Douglas C.J."/>
            <person name="Ritland K."/>
            <person name="Bohlmann J."/>
        </authorList>
    </citation>
    <scope>NUCLEOTIDE SEQUENCE</scope>
    <source>
        <tissue evidence="8">Green portion of the leader tissue</tissue>
    </source>
</reference>
<evidence type="ECO:0000256" key="2">
    <source>
        <dbReference type="ARBA" id="ARBA00022692"/>
    </source>
</evidence>
<dbReference type="InterPro" id="IPR003388">
    <property type="entry name" value="Reticulon"/>
</dbReference>
<evidence type="ECO:0000256" key="5">
    <source>
        <dbReference type="ARBA" id="ARBA00023136"/>
    </source>
</evidence>
<evidence type="ECO:0000256" key="4">
    <source>
        <dbReference type="ARBA" id="ARBA00022989"/>
    </source>
</evidence>
<keyword evidence="5 6" id="KW-0472">Membrane</keyword>
<keyword evidence="4 6" id="KW-1133">Transmembrane helix</keyword>
<dbReference type="Pfam" id="PF02453">
    <property type="entry name" value="Reticulon"/>
    <property type="match status" value="1"/>
</dbReference>
<accession>A9NZE8</accession>
<dbReference type="GO" id="GO:0009617">
    <property type="term" value="P:response to bacterium"/>
    <property type="evidence" value="ECO:0007669"/>
    <property type="project" value="InterPro"/>
</dbReference>